<sequence length="695" mass="78917">MHGRPRQRAAGETSGSENDKELAKVAELQELIPSILHNHRTCCYTKEALMQNAKLLELNPEFYTAWNFQKRAVQHLLSSETDEEAHKRIIKEELDLVYRALKVNHKSYGAWHHRKWVIALGLSPLDSEFTLLSKVLKLDARNFHSWDYRRFAVRMKGVPINEELQFTTEKINENFSNYSAWHNRSALLSELYRNETGGKEIVQGRLEEEFDLVKNSFFTDPNDQSAWFYYSWLLGQVVAPVGPELNGTWPPHTSELVIECSEEPTHLSITCTCPLQRVTSFVSSGVPLLLSFTEAVTGVNNETVTFHSEPEVRELSKLSWRPVGFSQEFSQTWATEVRFQNKDDKSLLLSELTNFAVDIEVAVVPGIVSPGGQPMQGPVKCSKVSFHFGTTDNAAKKTIGEELMAKQLGAIGLVEEETSKGENQTQIEAGAWQVKILETEIESILELLKIEPDSKWAQLTLIRLLTARESFSRSRIERPADEVEKLQKLQGLLRQLTHIDLPHSEYYQHEQSLLILREVVLNLERPKEPQHLSSLLNLRSSSLYTLGCFEHFLWVQHLDLSNNHLRSTHGFEALQLLENLNISHNQILSFTALAPLALLPLLRILNISFNEIGAHPIDTCRVLFPSNLSNHFMSQVLAGNNEVNPWEVRLVFQNMNLTDLDLTGNPVVNSSKFMKALTAVLPSTTLHTNESSECK</sequence>
<evidence type="ECO:0000256" key="3">
    <source>
        <dbReference type="ARBA" id="ARBA00022679"/>
    </source>
</evidence>
<dbReference type="InterPro" id="IPR002088">
    <property type="entry name" value="Prenyl_trans_a"/>
</dbReference>
<evidence type="ECO:0000256" key="4">
    <source>
        <dbReference type="ARBA" id="ARBA00022737"/>
    </source>
</evidence>
<dbReference type="PROSITE" id="PS51450">
    <property type="entry name" value="LRR"/>
    <property type="match status" value="1"/>
</dbReference>
<accession>A0ABP0URW1</accession>
<keyword evidence="3 6" id="KW-0808">Transferase</keyword>
<dbReference type="Pfam" id="PF01239">
    <property type="entry name" value="PPTA"/>
    <property type="match status" value="5"/>
</dbReference>
<evidence type="ECO:0000256" key="1">
    <source>
        <dbReference type="ARBA" id="ARBA00006734"/>
    </source>
</evidence>
<evidence type="ECO:0000313" key="9">
    <source>
        <dbReference type="Proteomes" id="UP001497512"/>
    </source>
</evidence>
<dbReference type="Proteomes" id="UP001497512">
    <property type="component" value="Chromosome 5"/>
</dbReference>
<keyword evidence="4" id="KW-0677">Repeat</keyword>
<dbReference type="SUPFAM" id="SSF48439">
    <property type="entry name" value="Protein prenylyltransferase"/>
    <property type="match status" value="1"/>
</dbReference>
<proteinExistence type="inferred from homology"/>
<organism evidence="8 9">
    <name type="scientific">Sphagnum troendelagicum</name>
    <dbReference type="NCBI Taxonomy" id="128251"/>
    <lineage>
        <taxon>Eukaryota</taxon>
        <taxon>Viridiplantae</taxon>
        <taxon>Streptophyta</taxon>
        <taxon>Embryophyta</taxon>
        <taxon>Bryophyta</taxon>
        <taxon>Sphagnophytina</taxon>
        <taxon>Sphagnopsida</taxon>
        <taxon>Sphagnales</taxon>
        <taxon>Sphagnaceae</taxon>
        <taxon>Sphagnum</taxon>
    </lineage>
</organism>
<dbReference type="PROSITE" id="PS51147">
    <property type="entry name" value="PFTA"/>
    <property type="match status" value="4"/>
</dbReference>
<dbReference type="EC" id="2.5.1.60" evidence="6"/>
<evidence type="ECO:0000256" key="6">
    <source>
        <dbReference type="RuleBase" id="RU367120"/>
    </source>
</evidence>
<dbReference type="PANTHER" id="PTHR11129:SF2">
    <property type="entry name" value="GERANYLGERANYL TRANSFERASE TYPE-2 SUBUNIT ALPHA"/>
    <property type="match status" value="1"/>
</dbReference>
<protein>
    <recommendedName>
        <fullName evidence="6">Geranylgeranyl transferase type-2 subunit alpha</fullName>
        <ecNumber evidence="6">2.5.1.60</ecNumber>
    </recommendedName>
    <alternativeName>
        <fullName evidence="6">Geranylgeranyl transferase type II subunit alpha</fullName>
    </alternativeName>
</protein>
<dbReference type="Gene3D" id="1.25.40.120">
    <property type="entry name" value="Protein prenylyltransferase"/>
    <property type="match status" value="2"/>
</dbReference>
<name>A0ABP0URW1_9BRYO</name>
<dbReference type="SUPFAM" id="SSF52058">
    <property type="entry name" value="L domain-like"/>
    <property type="match status" value="1"/>
</dbReference>
<feature type="region of interest" description="Disordered" evidence="7">
    <location>
        <begin position="1"/>
        <end position="20"/>
    </location>
</feature>
<comment type="catalytic activity">
    <reaction evidence="5 6">
        <text>geranylgeranyl diphosphate + L-cysteinyl-[protein] = S-geranylgeranyl-L-cysteinyl-[protein] + diphosphate</text>
        <dbReference type="Rhea" id="RHEA:21240"/>
        <dbReference type="Rhea" id="RHEA-COMP:10131"/>
        <dbReference type="Rhea" id="RHEA-COMP:11537"/>
        <dbReference type="ChEBI" id="CHEBI:29950"/>
        <dbReference type="ChEBI" id="CHEBI:33019"/>
        <dbReference type="ChEBI" id="CHEBI:57533"/>
        <dbReference type="ChEBI" id="CHEBI:86021"/>
        <dbReference type="EC" id="2.5.1.60"/>
    </reaction>
</comment>
<reference evidence="8" key="1">
    <citation type="submission" date="2024-02" db="EMBL/GenBank/DDBJ databases">
        <authorList>
            <consortium name="ELIXIR-Norway"/>
            <consortium name="Elixir Norway"/>
        </authorList>
    </citation>
    <scope>NUCLEOTIDE SEQUENCE</scope>
</reference>
<comment type="function">
    <text evidence="6">Catalyzes the transfer of a geranyl-geranyl moiety from geranyl-geranyl pyrophosphate to cysteines occuring in specific C-terminal amino acid sequences.</text>
</comment>
<evidence type="ECO:0000256" key="7">
    <source>
        <dbReference type="SAM" id="MobiDB-lite"/>
    </source>
</evidence>
<evidence type="ECO:0000313" key="8">
    <source>
        <dbReference type="EMBL" id="CAK9227248.1"/>
    </source>
</evidence>
<gene>
    <name evidence="8" type="ORF">CSSPTR1EN2_LOCUS18644</name>
</gene>
<dbReference type="InterPro" id="IPR001611">
    <property type="entry name" value="Leu-rich_rpt"/>
</dbReference>
<evidence type="ECO:0000256" key="2">
    <source>
        <dbReference type="ARBA" id="ARBA00022602"/>
    </source>
</evidence>
<dbReference type="Gene3D" id="3.80.10.10">
    <property type="entry name" value="Ribonuclease Inhibitor"/>
    <property type="match status" value="1"/>
</dbReference>
<dbReference type="EMBL" id="OZ019897">
    <property type="protein sequence ID" value="CAK9227248.1"/>
    <property type="molecule type" value="Genomic_DNA"/>
</dbReference>
<dbReference type="PANTHER" id="PTHR11129">
    <property type="entry name" value="PROTEIN FARNESYLTRANSFERASE ALPHA SUBUNIT/RAB GERANYLGERANYL TRANSFERASE ALPHA SUBUNIT"/>
    <property type="match status" value="1"/>
</dbReference>
<comment type="similarity">
    <text evidence="1 6">Belongs to the protein prenyltransferase subunit alpha family.</text>
</comment>
<keyword evidence="9" id="KW-1185">Reference proteome</keyword>
<evidence type="ECO:0000256" key="5">
    <source>
        <dbReference type="ARBA" id="ARBA00047658"/>
    </source>
</evidence>
<dbReference type="InterPro" id="IPR032675">
    <property type="entry name" value="LRR_dom_sf"/>
</dbReference>
<keyword evidence="2 6" id="KW-0637">Prenyltransferase</keyword>